<dbReference type="AlphaFoldDB" id="A0A0M8JQJ8"/>
<keyword evidence="2" id="KW-0808">Transferase</keyword>
<proteinExistence type="predicted"/>
<feature type="transmembrane region" description="Helical" evidence="1">
    <location>
        <begin position="465"/>
        <end position="485"/>
    </location>
</feature>
<dbReference type="GO" id="GO:0016740">
    <property type="term" value="F:transferase activity"/>
    <property type="evidence" value="ECO:0007669"/>
    <property type="project" value="UniProtKB-KW"/>
</dbReference>
<evidence type="ECO:0000313" key="4">
    <source>
        <dbReference type="Proteomes" id="UP000050501"/>
    </source>
</evidence>
<reference evidence="2" key="1">
    <citation type="journal article" date="2015" name="Genome Announc.">
        <title>Draft Genome Sequences of Anaerolinea thermolimosa IMO-1, Bellilinea caldifistulae GOMI-1, Leptolinea tardivitalis YMTK-2, Levilinea saccharolytica KIBI-1, Longilinea arvoryzae KOME-1, Previously Described as Members of the Class Anaerolineae (Chloroflexi).</title>
        <authorList>
            <person name="Matsuura N."/>
            <person name="Tourlousse M.D."/>
            <person name="Ohashi A."/>
            <person name="Hugenholtz P."/>
            <person name="Sekiguchi Y."/>
        </authorList>
    </citation>
    <scope>NUCLEOTIDE SEQUENCE</scope>
    <source>
        <strain evidence="2">KIBI-1</strain>
    </source>
</reference>
<dbReference type="Proteomes" id="UP000050501">
    <property type="component" value="Unassembled WGS sequence"/>
</dbReference>
<dbReference type="EMBL" id="LGCM01000039">
    <property type="protein sequence ID" value="KPL80776.1"/>
    <property type="molecule type" value="Genomic_DNA"/>
</dbReference>
<dbReference type="OrthoDB" id="166970at2"/>
<sequence>MAIRERIRRLAGRPWLPLAAALLAGLVYIGQGLVYAHYQDVTMDEGTYLMKGLLYLQGDYRPFQDYGPNTNKMPLAFLLPGLPQMLFSPGLRTGRYFAVFLGAVMLAGLYLGGRRLGGRWWGTLAVLMMVVSPANLFIYSQALTQVQVACLLTWSLVLALGPGRKGWELALSSALAVAVVFTRQNMAPLMALLWVYIAWQHGRRAAWLSGGVMAGLFAAGHIPYWPNIMKIWLPWMPDGFRDLFDFLNLSLAGGKAVYAPSFDGLTQLSVFWEGMRYNFLALFGAVFAWILWPPRRSWAEAWRFRAGVCLSVFVVLMAAAHYWVSVAKDYCLFCYSGYLTFFIPAAILLVAVTFPAWVRRPGALRQGLLALTVVLGAAGLGYGAWRDIGYAVMDLTVPRVAGGRLLPGTTELWRLFANKFALSPETLRLLLPALAGLGVGLALTVLAAVWALASRRRARRVNFGLAALALFWGLGALLSPTPALGGGRFRTNLCAQDVIASHEAAGAHLASIIPAGSLVYWLNDTTPLPLLYIPDVRIFPGQLNHWYTYREGGKRDNLLKNGFWSKEIGAEWLRETDYALIEDKYVVNFTKNADNARAFDELAPSEPVVGCRPDSAIHIFRRNP</sequence>
<dbReference type="RefSeq" id="WP_062419868.1">
    <property type="nucleotide sequence ID" value="NZ_BBXZ01000183.1"/>
</dbReference>
<keyword evidence="1" id="KW-1133">Transmembrane helix</keyword>
<dbReference type="STRING" id="229921.ADN01_11695"/>
<feature type="transmembrane region" description="Helical" evidence="1">
    <location>
        <begin position="429"/>
        <end position="453"/>
    </location>
</feature>
<organism evidence="2">
    <name type="scientific">Levilinea saccharolytica</name>
    <dbReference type="NCBI Taxonomy" id="229921"/>
    <lineage>
        <taxon>Bacteria</taxon>
        <taxon>Bacillati</taxon>
        <taxon>Chloroflexota</taxon>
        <taxon>Anaerolineae</taxon>
        <taxon>Anaerolineales</taxon>
        <taxon>Anaerolineaceae</taxon>
        <taxon>Levilinea</taxon>
    </lineage>
</organism>
<accession>A0A0M8JQJ8</accession>
<feature type="transmembrane region" description="Helical" evidence="1">
    <location>
        <begin position="368"/>
        <end position="385"/>
    </location>
</feature>
<feature type="transmembrane region" description="Helical" evidence="1">
    <location>
        <begin position="274"/>
        <end position="292"/>
    </location>
</feature>
<evidence type="ECO:0000313" key="3">
    <source>
        <dbReference type="EMBL" id="KPL80776.1"/>
    </source>
</evidence>
<feature type="transmembrane region" description="Helical" evidence="1">
    <location>
        <begin position="304"/>
        <end position="323"/>
    </location>
</feature>
<feature type="transmembrane region" description="Helical" evidence="1">
    <location>
        <begin position="335"/>
        <end position="356"/>
    </location>
</feature>
<gene>
    <name evidence="3" type="ORF">ADN01_11695</name>
    <name evidence="2" type="ORF">LSAC_03509</name>
</gene>
<keyword evidence="1" id="KW-0472">Membrane</keyword>
<evidence type="ECO:0000256" key="1">
    <source>
        <dbReference type="SAM" id="Phobius"/>
    </source>
</evidence>
<dbReference type="EMBL" id="DF967975">
    <property type="protein sequence ID" value="GAP19599.1"/>
    <property type="molecule type" value="Genomic_DNA"/>
</dbReference>
<feature type="transmembrane region" description="Helical" evidence="1">
    <location>
        <begin position="95"/>
        <end position="113"/>
    </location>
</feature>
<evidence type="ECO:0000313" key="2">
    <source>
        <dbReference type="EMBL" id="GAP19599.1"/>
    </source>
</evidence>
<feature type="transmembrane region" description="Helical" evidence="1">
    <location>
        <begin position="205"/>
        <end position="225"/>
    </location>
</feature>
<keyword evidence="1" id="KW-0812">Transmembrane</keyword>
<name>A0A0M8JQJ8_9CHLR</name>
<feature type="transmembrane region" description="Helical" evidence="1">
    <location>
        <begin position="175"/>
        <end position="199"/>
    </location>
</feature>
<protein>
    <submittedName>
        <fullName evidence="2">4-amino-4-deoxy-L-arabinose transferase</fullName>
    </submittedName>
</protein>
<keyword evidence="4" id="KW-1185">Reference proteome</keyword>
<reference evidence="3 4" key="2">
    <citation type="submission" date="2015-07" db="EMBL/GenBank/DDBJ databases">
        <title>Genome sequence of Levilinea saccharolytica DSM 16555.</title>
        <authorList>
            <person name="Hemp J."/>
            <person name="Ward L.M."/>
            <person name="Pace L.A."/>
            <person name="Fischer W.W."/>
        </authorList>
    </citation>
    <scope>NUCLEOTIDE SEQUENCE [LARGE SCALE GENOMIC DNA]</scope>
    <source>
        <strain evidence="3 4">KIBI-1</strain>
    </source>
</reference>
<feature type="transmembrane region" description="Helical" evidence="1">
    <location>
        <begin position="120"/>
        <end position="139"/>
    </location>
</feature>